<proteinExistence type="predicted"/>
<reference evidence="1 2" key="1">
    <citation type="journal article" date="2019" name="Microbiol. Resour. Announc.">
        <title>High-quality draft genome sequence of Fusarium oxysporum f. sp. cubense strain 160527, a causal agent of Panama disease.</title>
        <authorList>
            <person name="Asai S."/>
            <person name="Ayukawa Y."/>
            <person name="Gan P."/>
            <person name="Masuda S."/>
            <person name="Komatsu K."/>
            <person name="Shirasu K."/>
            <person name="Arie T."/>
        </authorList>
    </citation>
    <scope>NUCLEOTIDE SEQUENCE [LARGE SCALE GENOMIC DNA]</scope>
    <source>
        <strain evidence="1 2">160527</strain>
    </source>
</reference>
<protein>
    <submittedName>
        <fullName evidence="1">Uncharacterized protein</fullName>
    </submittedName>
</protein>
<accession>A0A559KRU2</accession>
<dbReference type="Proteomes" id="UP000320707">
    <property type="component" value="Unassembled WGS sequence"/>
</dbReference>
<name>A0A559KRU2_FUSOC</name>
<sequence>MPPPKSSPFQTLWIFSFGTWEVWNMAAMPRNTSQYILTSMARHILDQAEMLFEKSLDPKSIAFSGLCANITGLHAGKPGEPDARLGCFQILIPMLIDISLTPGWQRRLKPPTPNSVAEQTRNAVELTKLWNQEISSAVVYWNKRITKKPEENVSERMKVSENRDKSENIEPIKHRKAIVESMAQARQEDRAIEALYPLRSGLTIDVSKVVLDAMTESQMQHAAVADLRGRGTLAHNDSMWFADVGTPCVQAEVTDLAIEKENIMTHCESDNDHLFYDSFTISERASRGVVSAILKEVKYRLLYPKTKGVEYRGNGNLVNNI</sequence>
<evidence type="ECO:0000313" key="1">
    <source>
        <dbReference type="EMBL" id="TVY62443.1"/>
    </source>
</evidence>
<evidence type="ECO:0000313" key="2">
    <source>
        <dbReference type="Proteomes" id="UP000320707"/>
    </source>
</evidence>
<dbReference type="EMBL" id="SRMI01000010">
    <property type="protein sequence ID" value="TVY62443.1"/>
    <property type="molecule type" value="Genomic_DNA"/>
</dbReference>
<organism evidence="1 2">
    <name type="scientific">Fusarium oxysporum f. sp. cubense</name>
    <dbReference type="NCBI Taxonomy" id="61366"/>
    <lineage>
        <taxon>Eukaryota</taxon>
        <taxon>Fungi</taxon>
        <taxon>Dikarya</taxon>
        <taxon>Ascomycota</taxon>
        <taxon>Pezizomycotina</taxon>
        <taxon>Sordariomycetes</taxon>
        <taxon>Hypocreomycetidae</taxon>
        <taxon>Hypocreales</taxon>
        <taxon>Nectriaceae</taxon>
        <taxon>Fusarium</taxon>
        <taxon>Fusarium oxysporum species complex</taxon>
    </lineage>
</organism>
<gene>
    <name evidence="1" type="ORF">Focb16_v004090</name>
</gene>
<dbReference type="AlphaFoldDB" id="A0A559KRU2"/>
<comment type="caution">
    <text evidence="1">The sequence shown here is derived from an EMBL/GenBank/DDBJ whole genome shotgun (WGS) entry which is preliminary data.</text>
</comment>